<dbReference type="CDD" id="cd17618">
    <property type="entry name" value="REC_OmpR_PhoB"/>
    <property type="match status" value="1"/>
</dbReference>
<dbReference type="FunFam" id="3.40.50.2300:FF:000001">
    <property type="entry name" value="DNA-binding response regulator PhoB"/>
    <property type="match status" value="1"/>
</dbReference>
<evidence type="ECO:0000256" key="8">
    <source>
        <dbReference type="ARBA" id="ARBA00023015"/>
    </source>
</evidence>
<dbReference type="AlphaFoldDB" id="A0A369CC49"/>
<evidence type="ECO:0000256" key="1">
    <source>
        <dbReference type="ARBA" id="ARBA00004496"/>
    </source>
</evidence>
<evidence type="ECO:0000256" key="3">
    <source>
        <dbReference type="ARBA" id="ARBA00022448"/>
    </source>
</evidence>
<organism evidence="17 18">
    <name type="scientific">Thioalbus denitrificans</name>
    <dbReference type="NCBI Taxonomy" id="547122"/>
    <lineage>
        <taxon>Bacteria</taxon>
        <taxon>Pseudomonadati</taxon>
        <taxon>Pseudomonadota</taxon>
        <taxon>Gammaproteobacteria</taxon>
        <taxon>Chromatiales</taxon>
        <taxon>Ectothiorhodospiraceae</taxon>
        <taxon>Thioalbus</taxon>
    </lineage>
</organism>
<dbReference type="NCBIfam" id="TIGR02154">
    <property type="entry name" value="PhoB"/>
    <property type="match status" value="1"/>
</dbReference>
<dbReference type="PANTHER" id="PTHR48111:SF40">
    <property type="entry name" value="PHOSPHATE REGULON TRANSCRIPTIONAL REGULATORY PROTEIN PHOB"/>
    <property type="match status" value="1"/>
</dbReference>
<dbReference type="SMART" id="SM00862">
    <property type="entry name" value="Trans_reg_C"/>
    <property type="match status" value="1"/>
</dbReference>
<feature type="domain" description="Response regulatory" evidence="15">
    <location>
        <begin position="5"/>
        <end position="121"/>
    </location>
</feature>
<dbReference type="Gene3D" id="6.10.250.690">
    <property type="match status" value="1"/>
</dbReference>
<dbReference type="Gene3D" id="1.10.10.10">
    <property type="entry name" value="Winged helix-like DNA-binding domain superfamily/Winged helix DNA-binding domain"/>
    <property type="match status" value="1"/>
</dbReference>
<keyword evidence="4" id="KW-0963">Cytoplasm</keyword>
<dbReference type="InterPro" id="IPR011879">
    <property type="entry name" value="Sig_transdc_resp-reg_PhoB"/>
</dbReference>
<gene>
    <name evidence="17" type="ORF">DFQ59_103241</name>
</gene>
<evidence type="ECO:0000256" key="4">
    <source>
        <dbReference type="ARBA" id="ARBA00022490"/>
    </source>
</evidence>
<protein>
    <recommendedName>
        <fullName evidence="2">Phosphate regulon transcriptional regulatory protein PhoB</fullName>
    </recommendedName>
</protein>
<evidence type="ECO:0000256" key="2">
    <source>
        <dbReference type="ARBA" id="ARBA00013332"/>
    </source>
</evidence>
<dbReference type="SUPFAM" id="SSF52172">
    <property type="entry name" value="CheY-like"/>
    <property type="match status" value="1"/>
</dbReference>
<feature type="modified residue" description="4-aspartylphosphate" evidence="13">
    <location>
        <position position="54"/>
    </location>
</feature>
<evidence type="ECO:0000313" key="18">
    <source>
        <dbReference type="Proteomes" id="UP000252707"/>
    </source>
</evidence>
<keyword evidence="3" id="KW-0813">Transport</keyword>
<keyword evidence="11" id="KW-0804">Transcription</keyword>
<evidence type="ECO:0000256" key="11">
    <source>
        <dbReference type="ARBA" id="ARBA00023163"/>
    </source>
</evidence>
<dbReference type="FunFam" id="1.10.10.10:FF:000011">
    <property type="entry name" value="Phosphate regulon transcriptional regulator PhoB"/>
    <property type="match status" value="1"/>
</dbReference>
<sequence>MASANILVVEDEPAVREMLRFVLEQDGFSVHEVEDAETARERINAQAPDLLLLDWMLPGASGVELARGLKRDPLTREIPIIMLTARGEEDDKVRGLESGADDYVTKPFSTRELLARIRTVLRRAAPHAGEEAVQVDILTLDPGSHRVSAGDAAVELGPTEFRLLHFFMTHPERVYSRSQLLDRVWGTNVYIEERTVDVHIRRLRKALEPTGCDALLQTVRGAGYRLSARP</sequence>
<dbReference type="GO" id="GO:0005829">
    <property type="term" value="C:cytosol"/>
    <property type="evidence" value="ECO:0007669"/>
    <property type="project" value="TreeGrafter"/>
</dbReference>
<evidence type="ECO:0000256" key="9">
    <source>
        <dbReference type="ARBA" id="ARBA00023125"/>
    </source>
</evidence>
<evidence type="ECO:0000259" key="15">
    <source>
        <dbReference type="PROSITE" id="PS50110"/>
    </source>
</evidence>
<dbReference type="Pfam" id="PF00072">
    <property type="entry name" value="Response_reg"/>
    <property type="match status" value="1"/>
</dbReference>
<evidence type="ECO:0000256" key="13">
    <source>
        <dbReference type="PROSITE-ProRule" id="PRU00169"/>
    </source>
</evidence>
<dbReference type="CDD" id="cd00383">
    <property type="entry name" value="trans_reg_C"/>
    <property type="match status" value="1"/>
</dbReference>
<evidence type="ECO:0000256" key="5">
    <source>
        <dbReference type="ARBA" id="ARBA00022553"/>
    </source>
</evidence>
<keyword evidence="10" id="KW-0010">Activator</keyword>
<dbReference type="InterPro" id="IPR011006">
    <property type="entry name" value="CheY-like_superfamily"/>
</dbReference>
<evidence type="ECO:0000256" key="7">
    <source>
        <dbReference type="ARBA" id="ARBA00023012"/>
    </source>
</evidence>
<evidence type="ECO:0000256" key="10">
    <source>
        <dbReference type="ARBA" id="ARBA00023159"/>
    </source>
</evidence>
<dbReference type="PROSITE" id="PS51755">
    <property type="entry name" value="OMPR_PHOB"/>
    <property type="match status" value="1"/>
</dbReference>
<keyword evidence="6" id="KW-0592">Phosphate transport</keyword>
<dbReference type="GO" id="GO:0006355">
    <property type="term" value="P:regulation of DNA-templated transcription"/>
    <property type="evidence" value="ECO:0007669"/>
    <property type="project" value="InterPro"/>
</dbReference>
<evidence type="ECO:0000256" key="6">
    <source>
        <dbReference type="ARBA" id="ARBA00022592"/>
    </source>
</evidence>
<dbReference type="PROSITE" id="PS50110">
    <property type="entry name" value="RESPONSE_REGULATORY"/>
    <property type="match status" value="1"/>
</dbReference>
<comment type="subcellular location">
    <subcellularLocation>
        <location evidence="1">Cytoplasm</location>
    </subcellularLocation>
</comment>
<dbReference type="InterPro" id="IPR001789">
    <property type="entry name" value="Sig_transdc_resp-reg_receiver"/>
</dbReference>
<dbReference type="SUPFAM" id="SSF46894">
    <property type="entry name" value="C-terminal effector domain of the bipartite response regulators"/>
    <property type="match status" value="1"/>
</dbReference>
<dbReference type="InterPro" id="IPR039420">
    <property type="entry name" value="WalR-like"/>
</dbReference>
<feature type="DNA-binding region" description="OmpR/PhoB-type" evidence="14">
    <location>
        <begin position="130"/>
        <end position="228"/>
    </location>
</feature>
<dbReference type="InterPro" id="IPR036388">
    <property type="entry name" value="WH-like_DNA-bd_sf"/>
</dbReference>
<dbReference type="Proteomes" id="UP000252707">
    <property type="component" value="Unassembled WGS sequence"/>
</dbReference>
<keyword evidence="9 14" id="KW-0238">DNA-binding</keyword>
<evidence type="ECO:0000256" key="12">
    <source>
        <dbReference type="ARBA" id="ARBA00024735"/>
    </source>
</evidence>
<evidence type="ECO:0000313" key="17">
    <source>
        <dbReference type="EMBL" id="RCX31273.1"/>
    </source>
</evidence>
<dbReference type="GO" id="GO:0006817">
    <property type="term" value="P:phosphate ion transport"/>
    <property type="evidence" value="ECO:0007669"/>
    <property type="project" value="UniProtKB-KW"/>
</dbReference>
<keyword evidence="7" id="KW-0902">Two-component regulatory system</keyword>
<dbReference type="GO" id="GO:0000976">
    <property type="term" value="F:transcription cis-regulatory region binding"/>
    <property type="evidence" value="ECO:0007669"/>
    <property type="project" value="TreeGrafter"/>
</dbReference>
<keyword evidence="5 13" id="KW-0597">Phosphoprotein</keyword>
<dbReference type="OrthoDB" id="9802426at2"/>
<proteinExistence type="predicted"/>
<reference evidence="17 18" key="1">
    <citation type="submission" date="2018-07" db="EMBL/GenBank/DDBJ databases">
        <title>Genomic Encyclopedia of Type Strains, Phase IV (KMG-IV): sequencing the most valuable type-strain genomes for metagenomic binning, comparative biology and taxonomic classification.</title>
        <authorList>
            <person name="Goeker M."/>
        </authorList>
    </citation>
    <scope>NUCLEOTIDE SEQUENCE [LARGE SCALE GENOMIC DNA]</scope>
    <source>
        <strain evidence="17 18">DSM 26407</strain>
    </source>
</reference>
<feature type="domain" description="OmpR/PhoB-type" evidence="16">
    <location>
        <begin position="130"/>
        <end position="228"/>
    </location>
</feature>
<dbReference type="Pfam" id="PF00486">
    <property type="entry name" value="Trans_reg_C"/>
    <property type="match status" value="1"/>
</dbReference>
<dbReference type="RefSeq" id="WP_114279445.1">
    <property type="nucleotide sequence ID" value="NZ_QPJY01000003.1"/>
</dbReference>
<dbReference type="PANTHER" id="PTHR48111">
    <property type="entry name" value="REGULATOR OF RPOS"/>
    <property type="match status" value="1"/>
</dbReference>
<keyword evidence="8" id="KW-0805">Transcription regulation</keyword>
<comment type="caution">
    <text evidence="17">The sequence shown here is derived from an EMBL/GenBank/DDBJ whole genome shotgun (WGS) entry which is preliminary data.</text>
</comment>
<dbReference type="GO" id="GO:0000156">
    <property type="term" value="F:phosphorelay response regulator activity"/>
    <property type="evidence" value="ECO:0007669"/>
    <property type="project" value="InterPro"/>
</dbReference>
<name>A0A369CC49_9GAMM</name>
<dbReference type="EMBL" id="QPJY01000003">
    <property type="protein sequence ID" value="RCX31273.1"/>
    <property type="molecule type" value="Genomic_DNA"/>
</dbReference>
<evidence type="ECO:0000256" key="14">
    <source>
        <dbReference type="PROSITE-ProRule" id="PRU01091"/>
    </source>
</evidence>
<dbReference type="Gene3D" id="3.40.50.2300">
    <property type="match status" value="1"/>
</dbReference>
<keyword evidence="18" id="KW-1185">Reference proteome</keyword>
<dbReference type="SMART" id="SM00448">
    <property type="entry name" value="REC"/>
    <property type="match status" value="1"/>
</dbReference>
<accession>A0A369CC49</accession>
<dbReference type="InterPro" id="IPR001867">
    <property type="entry name" value="OmpR/PhoB-type_DNA-bd"/>
</dbReference>
<dbReference type="InterPro" id="IPR016032">
    <property type="entry name" value="Sig_transdc_resp-reg_C-effctor"/>
</dbReference>
<evidence type="ECO:0000259" key="16">
    <source>
        <dbReference type="PROSITE" id="PS51755"/>
    </source>
</evidence>
<comment type="function">
    <text evidence="12">This protein is a positive regulator for the phosphate regulon. Transcription of this operon is positively regulated by PhoB and PhoR when phosphate is limited.</text>
</comment>
<dbReference type="GO" id="GO:0032993">
    <property type="term" value="C:protein-DNA complex"/>
    <property type="evidence" value="ECO:0007669"/>
    <property type="project" value="TreeGrafter"/>
</dbReference>